<reference evidence="1 3" key="1">
    <citation type="journal article" date="2015" name="Genome Announc.">
        <title>Complete Genome Sequence of Corynebacterium kutscheri DSM 20755, a Corynebacterial Type Strain with Remarkably Low G+C Content of Chromosomal DNA.</title>
        <authorList>
            <person name="Ruckert C."/>
            <person name="Albersmeier A."/>
            <person name="Winkler A."/>
            <person name="Tauch A."/>
        </authorList>
    </citation>
    <scope>NUCLEOTIDE SEQUENCE [LARGE SCALE GENOMIC DNA]</scope>
    <source>
        <strain evidence="1 3">DSM 20755</strain>
    </source>
</reference>
<sequence>MKIISVVIYSLSLLEYGYNKTDFELIIGLEASHITVCNAEVYLTDIN</sequence>
<gene>
    <name evidence="2" type="ORF">NCTC949_00861</name>
    <name evidence="1" type="ORF">UL82_09955</name>
</gene>
<protein>
    <submittedName>
        <fullName evidence="1">Uncharacterized protein</fullName>
    </submittedName>
</protein>
<evidence type="ECO:0000313" key="1">
    <source>
        <dbReference type="EMBL" id="AKE42128.1"/>
    </source>
</evidence>
<dbReference type="HOGENOM" id="CLU_3166965_0_0_11"/>
<dbReference type="Proteomes" id="UP000271380">
    <property type="component" value="Chromosome"/>
</dbReference>
<reference evidence="2 4" key="2">
    <citation type="submission" date="2018-12" db="EMBL/GenBank/DDBJ databases">
        <authorList>
            <consortium name="Pathogen Informatics"/>
        </authorList>
    </citation>
    <scope>NUCLEOTIDE SEQUENCE [LARGE SCALE GENOMIC DNA]</scope>
    <source>
        <strain evidence="2 4">NCTC949</strain>
    </source>
</reference>
<organism evidence="1 3">
    <name type="scientific">Corynebacterium kutscheri</name>
    <dbReference type="NCBI Taxonomy" id="35755"/>
    <lineage>
        <taxon>Bacteria</taxon>
        <taxon>Bacillati</taxon>
        <taxon>Actinomycetota</taxon>
        <taxon>Actinomycetes</taxon>
        <taxon>Mycobacteriales</taxon>
        <taxon>Corynebacteriaceae</taxon>
        <taxon>Corynebacterium</taxon>
    </lineage>
</organism>
<dbReference type="Proteomes" id="UP000033457">
    <property type="component" value="Chromosome"/>
</dbReference>
<dbReference type="EMBL" id="CP011312">
    <property type="protein sequence ID" value="AKE42128.1"/>
    <property type="molecule type" value="Genomic_DNA"/>
</dbReference>
<name>A0A0F6R395_9CORY</name>
<keyword evidence="3" id="KW-1185">Reference proteome</keyword>
<dbReference type="STRING" id="35755.UL82_09955"/>
<evidence type="ECO:0000313" key="3">
    <source>
        <dbReference type="Proteomes" id="UP000033457"/>
    </source>
</evidence>
<dbReference type="KEGG" id="cku:UL82_09955"/>
<evidence type="ECO:0000313" key="4">
    <source>
        <dbReference type="Proteomes" id="UP000271380"/>
    </source>
</evidence>
<evidence type="ECO:0000313" key="2">
    <source>
        <dbReference type="EMBL" id="VEH05925.1"/>
    </source>
</evidence>
<dbReference type="EMBL" id="LR134377">
    <property type="protein sequence ID" value="VEH05925.1"/>
    <property type="molecule type" value="Genomic_DNA"/>
</dbReference>
<proteinExistence type="predicted"/>
<accession>A0A0F6R395</accession>
<dbReference type="AlphaFoldDB" id="A0A0F6R395"/>